<dbReference type="SUPFAM" id="SSF47781">
    <property type="entry name" value="RuvA domain 2-like"/>
    <property type="match status" value="1"/>
</dbReference>
<evidence type="ECO:0000256" key="5">
    <source>
        <dbReference type="ARBA" id="ARBA00022763"/>
    </source>
</evidence>
<keyword evidence="6" id="KW-0378">Hydrolase</keyword>
<evidence type="ECO:0000256" key="1">
    <source>
        <dbReference type="ARBA" id="ARBA00004123"/>
    </source>
</evidence>
<evidence type="ECO:0000256" key="6">
    <source>
        <dbReference type="ARBA" id="ARBA00022801"/>
    </source>
</evidence>
<sequence length="854" mass="98448">MSILLEFEKEMLENLLEDDCLMITSRGMTLEKVVTEFIRTYNAPSNLVFIINASNKETNFILQSLTIGSKPDDFHPRSVTSEYSVNERKKLYLDGGIIFVTSRILVVDMLLERIPLDLITGLIVFKAHKIEDECQEAFILRLYRMKNKTGFIKGFSNFPSAFVGGFSRIDRIMRFLFVKKLYLWPRFHASVNASLGSRAKPEVIEIRLSLSEHMKNIQFAIMDLISMCLKEISKANVSFVVDIDELTAENAISPGFDKYLRKQFDPVWHQLNYRTKRLIDDLKLLGRLLLSLTDDDCITFYKIIKSIRDNIKIDAKVSDWIFWEPAEILFVSSKNRVIDFVQNASDKHIEMNGKWNSFVDIVDEINQEISKKETDTHVMIVVNDDRTILKLQDVLDKGPKTVLNEIYIKSKSILGDIVRTNVQADDDIELNNPPAKRRRTIELDPGIVTLTQIVRHYDQLEEENKKVGQLHLHYHASSEGYLRFEEQLIQYEPEYFILYDPDMGTIRQIELYQACKMSPEQAKVYFFMYDGSSEEQKYLTSLRKEKEAFESLIKAKASMVVPENRDGKTGDNPDLIRLSFTQEVSTRQAGGQQTQESTKQLVIVDMREFRSSLPSLIHKRGIDIEPVTIEIGDYILTPETCVERKSISDLIGSLNNGRLYNQCSAMTRHYKRSIILIEFDQNKSFNFKGKYWGLGARRSETDNLDVMAKLVILTLHFPLVRIIWSPSPHFSAEVFEYLKQDKEQPSAEKAISISQEQLPAEHFLDKYDVGAKNLLLNLPGVNLYNVYAIMNKVKCFADLVELKKDQLNEILHSEQNTNALYDCLHSNLITSCANDQLELAKAAKKSVFKKIKKK</sequence>
<dbReference type="Gene3D" id="1.10.150.20">
    <property type="entry name" value="5' to 3' exonuclease, C-terminal subdomain"/>
    <property type="match status" value="1"/>
</dbReference>
<dbReference type="PANTHER" id="PTHR10150:SF0">
    <property type="entry name" value="DNA REPAIR ENDONUCLEASE XPF"/>
    <property type="match status" value="1"/>
</dbReference>
<keyword evidence="13" id="KW-1185">Reference proteome</keyword>
<protein>
    <recommendedName>
        <fullName evidence="10">DNA repair endonuclease XPF</fullName>
    </recommendedName>
</protein>
<evidence type="ECO:0000256" key="10">
    <source>
        <dbReference type="ARBA" id="ARBA00072370"/>
    </source>
</evidence>
<dbReference type="CDD" id="cd20078">
    <property type="entry name" value="XPF_nuclease_XPF_euk"/>
    <property type="match status" value="1"/>
</dbReference>
<dbReference type="GO" id="GO:1901255">
    <property type="term" value="P:nucleotide-excision repair involved in interstrand cross-link repair"/>
    <property type="evidence" value="ECO:0007669"/>
    <property type="project" value="TreeGrafter"/>
</dbReference>
<dbReference type="AlphaFoldDB" id="T1KCH5"/>
<dbReference type="GO" id="GO:0003684">
    <property type="term" value="F:damaged DNA binding"/>
    <property type="evidence" value="ECO:0007669"/>
    <property type="project" value="TreeGrafter"/>
</dbReference>
<gene>
    <name evidence="12" type="primary">107362792</name>
</gene>
<keyword evidence="4" id="KW-0255">Endonuclease</keyword>
<dbReference type="GO" id="GO:0000724">
    <property type="term" value="P:double-strand break repair via homologous recombination"/>
    <property type="evidence" value="ECO:0007669"/>
    <property type="project" value="TreeGrafter"/>
</dbReference>
<dbReference type="EnsemblMetazoa" id="tetur08g07640.1">
    <property type="protein sequence ID" value="tetur08g07640.1"/>
    <property type="gene ID" value="tetur08g07640"/>
</dbReference>
<evidence type="ECO:0000256" key="4">
    <source>
        <dbReference type="ARBA" id="ARBA00022759"/>
    </source>
</evidence>
<dbReference type="GO" id="GO:0003697">
    <property type="term" value="F:single-stranded DNA binding"/>
    <property type="evidence" value="ECO:0007669"/>
    <property type="project" value="TreeGrafter"/>
</dbReference>
<evidence type="ECO:0000256" key="3">
    <source>
        <dbReference type="ARBA" id="ARBA00022722"/>
    </source>
</evidence>
<dbReference type="OMA" id="THILDIM"/>
<dbReference type="GO" id="GO:0000014">
    <property type="term" value="F:single-stranded DNA endodeoxyribonuclease activity"/>
    <property type="evidence" value="ECO:0007669"/>
    <property type="project" value="TreeGrafter"/>
</dbReference>
<dbReference type="Proteomes" id="UP000015104">
    <property type="component" value="Unassembled WGS sequence"/>
</dbReference>
<reference evidence="13" key="1">
    <citation type="submission" date="2011-08" db="EMBL/GenBank/DDBJ databases">
        <authorList>
            <person name="Rombauts S."/>
        </authorList>
    </citation>
    <scope>NUCLEOTIDE SEQUENCE</scope>
    <source>
        <strain evidence="13">London</strain>
    </source>
</reference>
<keyword evidence="8" id="KW-0234">DNA repair</keyword>
<dbReference type="OrthoDB" id="361020at2759"/>
<evidence type="ECO:0000256" key="8">
    <source>
        <dbReference type="ARBA" id="ARBA00023204"/>
    </source>
</evidence>
<evidence type="ECO:0000256" key="7">
    <source>
        <dbReference type="ARBA" id="ARBA00023125"/>
    </source>
</evidence>
<dbReference type="GO" id="GO:0000110">
    <property type="term" value="C:nucleotide-excision repair factor 1 complex"/>
    <property type="evidence" value="ECO:0007669"/>
    <property type="project" value="TreeGrafter"/>
</dbReference>
<keyword evidence="5" id="KW-0227">DNA damage</keyword>
<dbReference type="SUPFAM" id="SSF52980">
    <property type="entry name" value="Restriction endonuclease-like"/>
    <property type="match status" value="1"/>
</dbReference>
<dbReference type="STRING" id="32264.T1KCH5"/>
<evidence type="ECO:0000256" key="2">
    <source>
        <dbReference type="ARBA" id="ARBA00010015"/>
    </source>
</evidence>
<comment type="similarity">
    <text evidence="2">Belongs to the XPF family.</text>
</comment>
<evidence type="ECO:0000313" key="12">
    <source>
        <dbReference type="EnsemblMetazoa" id="tetur08g07640.1"/>
    </source>
</evidence>
<name>T1KCH5_TETUR</name>
<organism evidence="12 13">
    <name type="scientific">Tetranychus urticae</name>
    <name type="common">Two-spotted spider mite</name>
    <dbReference type="NCBI Taxonomy" id="32264"/>
    <lineage>
        <taxon>Eukaryota</taxon>
        <taxon>Metazoa</taxon>
        <taxon>Ecdysozoa</taxon>
        <taxon>Arthropoda</taxon>
        <taxon>Chelicerata</taxon>
        <taxon>Arachnida</taxon>
        <taxon>Acari</taxon>
        <taxon>Acariformes</taxon>
        <taxon>Trombidiformes</taxon>
        <taxon>Prostigmata</taxon>
        <taxon>Eleutherengona</taxon>
        <taxon>Raphignathae</taxon>
        <taxon>Tetranychoidea</taxon>
        <taxon>Tetranychidae</taxon>
        <taxon>Tetranychus</taxon>
    </lineage>
</organism>
<dbReference type="InterPro" id="IPR006166">
    <property type="entry name" value="ERCC4_domain"/>
</dbReference>
<dbReference type="Gene3D" id="3.40.50.10130">
    <property type="match status" value="1"/>
</dbReference>
<comment type="subcellular location">
    <subcellularLocation>
        <location evidence="1">Nucleus</location>
    </subcellularLocation>
</comment>
<keyword evidence="3" id="KW-0540">Nuclease</keyword>
<proteinExistence type="inferred from homology"/>
<keyword evidence="9" id="KW-0539">Nucleus</keyword>
<dbReference type="HOGENOM" id="CLU_002265_2_0_1"/>
<evidence type="ECO:0000259" key="11">
    <source>
        <dbReference type="SMART" id="SM00891"/>
    </source>
</evidence>
<dbReference type="EMBL" id="CAEY01001960">
    <property type="status" value="NOT_ANNOTATED_CDS"/>
    <property type="molecule type" value="Genomic_DNA"/>
</dbReference>
<evidence type="ECO:0000313" key="13">
    <source>
        <dbReference type="Proteomes" id="UP000015104"/>
    </source>
</evidence>
<dbReference type="SMART" id="SM00891">
    <property type="entry name" value="ERCC4"/>
    <property type="match status" value="1"/>
</dbReference>
<dbReference type="Pfam" id="PF02732">
    <property type="entry name" value="ERCC4"/>
    <property type="match status" value="1"/>
</dbReference>
<dbReference type="InterPro" id="IPR047520">
    <property type="entry name" value="XPF_nuclease"/>
</dbReference>
<reference evidence="12" key="2">
    <citation type="submission" date="2015-06" db="UniProtKB">
        <authorList>
            <consortium name="EnsemblMetazoa"/>
        </authorList>
    </citation>
    <scope>IDENTIFICATION</scope>
</reference>
<dbReference type="InterPro" id="IPR011335">
    <property type="entry name" value="Restrct_endonuc-II-like"/>
</dbReference>
<dbReference type="GO" id="GO:0000712">
    <property type="term" value="P:resolution of meiotic recombination intermediates"/>
    <property type="evidence" value="ECO:0007669"/>
    <property type="project" value="TreeGrafter"/>
</dbReference>
<dbReference type="FunFam" id="3.40.50.10130:FF:000002">
    <property type="entry name" value="DNA repair endonuclease XPF"/>
    <property type="match status" value="1"/>
</dbReference>
<dbReference type="PANTHER" id="PTHR10150">
    <property type="entry name" value="DNA REPAIR ENDONUCLEASE XPF"/>
    <property type="match status" value="1"/>
</dbReference>
<dbReference type="KEGG" id="tut:107362792"/>
<feature type="domain" description="ERCC4" evidence="11">
    <location>
        <begin position="601"/>
        <end position="681"/>
    </location>
</feature>
<dbReference type="InterPro" id="IPR010994">
    <property type="entry name" value="RuvA_2-like"/>
</dbReference>
<dbReference type="eggNOG" id="KOG0442">
    <property type="taxonomic scope" value="Eukaryota"/>
</dbReference>
<keyword evidence="7" id="KW-0238">DNA-binding</keyword>
<evidence type="ECO:0000256" key="9">
    <source>
        <dbReference type="ARBA" id="ARBA00023242"/>
    </source>
</evidence>
<accession>T1KCH5</accession>